<feature type="domain" description="Immunity MXAN-0049 protein" evidence="1">
    <location>
        <begin position="50"/>
        <end position="191"/>
    </location>
</feature>
<organism evidence="2 3">
    <name type="scientific">Aquimarina atlantica</name>
    <dbReference type="NCBI Taxonomy" id="1317122"/>
    <lineage>
        <taxon>Bacteria</taxon>
        <taxon>Pseudomonadati</taxon>
        <taxon>Bacteroidota</taxon>
        <taxon>Flavobacteriia</taxon>
        <taxon>Flavobacteriales</taxon>
        <taxon>Flavobacteriaceae</taxon>
        <taxon>Aquimarina</taxon>
    </lineage>
</organism>
<reference evidence="2 3" key="1">
    <citation type="submission" date="2014-04" db="EMBL/GenBank/DDBJ databases">
        <title>Aquimarina sp. 22II-S11-z7 Genome Sequencing.</title>
        <authorList>
            <person name="Lai Q."/>
        </authorList>
    </citation>
    <scope>NUCLEOTIDE SEQUENCE [LARGE SCALE GENOMIC DNA]</scope>
    <source>
        <strain evidence="2 3">22II-S11-z7</strain>
    </source>
</reference>
<comment type="caution">
    <text evidence="2">The sequence shown here is derived from an EMBL/GenBank/DDBJ whole genome shotgun (WGS) entry which is preliminary data.</text>
</comment>
<dbReference type="InterPro" id="IPR012433">
    <property type="entry name" value="Imm11"/>
</dbReference>
<dbReference type="Pfam" id="PF07791">
    <property type="entry name" value="Imm11"/>
    <property type="match status" value="1"/>
</dbReference>
<evidence type="ECO:0000313" key="3">
    <source>
        <dbReference type="Proteomes" id="UP000023541"/>
    </source>
</evidence>
<dbReference type="OrthoDB" id="1288875at2"/>
<proteinExistence type="predicted"/>
<sequence>MTYYRIISPDEGKNIMMKRDSHREIHHTSGASIYEKKIELPFKIKMFAGEESGYDQYDPDFEGEYVQPTIEERLVDYYSESSLMTLALVNALKDTGVDNLQVFPVEIEDAFTGEVLNYKYALVNIIGLVSCVDLESSEHLPFGSGYYFHKIKIDEEKVKGLSMFRLAESHLEIIVNEKVAKVINSGKFTGIIAEPCN</sequence>
<dbReference type="RefSeq" id="WP_034246592.1">
    <property type="nucleotide sequence ID" value="NZ_AQRA01000011.1"/>
</dbReference>
<evidence type="ECO:0000313" key="2">
    <source>
        <dbReference type="EMBL" id="EZH71857.1"/>
    </source>
</evidence>
<dbReference type="eggNOG" id="ENOG50334ZQ">
    <property type="taxonomic scope" value="Bacteria"/>
</dbReference>
<dbReference type="EMBL" id="AQRA01000011">
    <property type="protein sequence ID" value="EZH71857.1"/>
    <property type="molecule type" value="Genomic_DNA"/>
</dbReference>
<name>A0A023BP80_9FLAO</name>
<dbReference type="STRING" id="1317122.ATO12_05615"/>
<dbReference type="Proteomes" id="UP000023541">
    <property type="component" value="Unassembled WGS sequence"/>
</dbReference>
<evidence type="ECO:0000259" key="1">
    <source>
        <dbReference type="Pfam" id="PF07791"/>
    </source>
</evidence>
<protein>
    <recommendedName>
        <fullName evidence="1">Immunity MXAN-0049 protein domain-containing protein</fullName>
    </recommendedName>
</protein>
<gene>
    <name evidence="2" type="ORF">ATO12_05615</name>
</gene>
<dbReference type="AlphaFoldDB" id="A0A023BP80"/>
<keyword evidence="3" id="KW-1185">Reference proteome</keyword>
<accession>A0A023BP80</accession>